<evidence type="ECO:0000313" key="2">
    <source>
        <dbReference type="Proteomes" id="UP000325375"/>
    </source>
</evidence>
<dbReference type="Proteomes" id="UP000325375">
    <property type="component" value="Unassembled WGS sequence"/>
</dbReference>
<protein>
    <submittedName>
        <fullName evidence="1">Uncharacterized protein</fullName>
    </submittedName>
</protein>
<reference evidence="1 2" key="1">
    <citation type="submission" date="2019-09" db="EMBL/GenBank/DDBJ databases">
        <authorList>
            <person name="Chandra G."/>
            <person name="Truman W A."/>
        </authorList>
    </citation>
    <scope>NUCLEOTIDE SEQUENCE [LARGE SCALE GENOMIC DNA]</scope>
    <source>
        <strain evidence="1">PS718</strain>
    </source>
</reference>
<proteinExistence type="predicted"/>
<evidence type="ECO:0000313" key="1">
    <source>
        <dbReference type="EMBL" id="VVO21166.1"/>
    </source>
</evidence>
<accession>A0A5E7DX94</accession>
<name>A0A5E7DX94_PSEFL</name>
<organism evidence="1 2">
    <name type="scientific">Pseudomonas fluorescens</name>
    <dbReference type="NCBI Taxonomy" id="294"/>
    <lineage>
        <taxon>Bacteria</taxon>
        <taxon>Pseudomonadati</taxon>
        <taxon>Pseudomonadota</taxon>
        <taxon>Gammaproteobacteria</taxon>
        <taxon>Pseudomonadales</taxon>
        <taxon>Pseudomonadaceae</taxon>
        <taxon>Pseudomonas</taxon>
    </lineage>
</organism>
<dbReference type="EMBL" id="CABVHX010000022">
    <property type="protein sequence ID" value="VVO21166.1"/>
    <property type="molecule type" value="Genomic_DNA"/>
</dbReference>
<dbReference type="AlphaFoldDB" id="A0A5E7DX94"/>
<sequence>MGLEGISEVWNFFESGEIVSQIVDNVLLVGFQFHFRA</sequence>
<gene>
    <name evidence="1" type="ORF">PS718_04223</name>
</gene>